<comment type="similarity">
    <text evidence="1">Belongs to the proteasome subunit S9 family.</text>
</comment>
<sequence>MPEAQIIPSITDARKAVKDKDYDKAETIYWAIIDNDPSKLQLDSVSKHEKLVESQESSIVEIGELYHEQKAVDKLLELLRRAREIMRNTFAKSKTAKVIKTLIDLVETIGTDNAIDLSIQVTKECIDWAVEEKRTFLRQSLQVRLAGLYYKKKNYQEALSLINKLVKEFRKLDDKSSLVEVQLLESKTYFQLKNFSKSRASLTSARTSANAIYCPSNTQAELDLMSGILHAEDKDFKTAYSYFFESFENYQLHESSPENDAALIKVLKYMLLCKIMLNSIDDVNKLLGNKNTADFVNNKDIEAMKAVSVAHSHRSLKELEECLKTYNRELTQDVIIRSHLSDLYDSLFQQNLLKLIEPYSCIEITHICSMIGLPKNVIESKLSNMILDKVFYGVLDQGNGYLIIYDEPKKDETYDLSLEIIKNMSNLVDLLYEKASSLD</sequence>
<dbReference type="InterPro" id="IPR040780">
    <property type="entry name" value="Rpn6_C_helix"/>
</dbReference>
<dbReference type="AlphaFoldDB" id="A0A448YJ72"/>
<dbReference type="OrthoDB" id="1418352at2759"/>
<dbReference type="PROSITE" id="PS50250">
    <property type="entry name" value="PCI"/>
    <property type="match status" value="1"/>
</dbReference>
<gene>
    <name evidence="4" type="ORF">BRENAR_LOCUS1682</name>
</gene>
<accession>A0A448YJ72</accession>
<dbReference type="InterPro" id="IPR040773">
    <property type="entry name" value="Rpn6_N"/>
</dbReference>
<evidence type="ECO:0000259" key="3">
    <source>
        <dbReference type="PROSITE" id="PS50250"/>
    </source>
</evidence>
<proteinExistence type="inferred from homology"/>
<dbReference type="PANTHER" id="PTHR10678">
    <property type="entry name" value="26S PROTEASOME NON-ATPASE REGULATORY SUBUNIT 11/COP9 SIGNALOSOME COMPLEX SUBUNIT 2"/>
    <property type="match status" value="1"/>
</dbReference>
<evidence type="ECO:0000256" key="1">
    <source>
        <dbReference type="ARBA" id="ARBA00007454"/>
    </source>
</evidence>
<dbReference type="Pfam" id="PF18055">
    <property type="entry name" value="RPN6_N"/>
    <property type="match status" value="1"/>
</dbReference>
<evidence type="ECO:0000256" key="2">
    <source>
        <dbReference type="ARBA" id="ARBA00022942"/>
    </source>
</evidence>
<dbReference type="FunCoup" id="A0A448YJ72">
    <property type="interactions" value="1193"/>
</dbReference>
<dbReference type="STRING" id="13370.A0A448YJ72"/>
<dbReference type="Pfam" id="PF18503">
    <property type="entry name" value="RPN6_C_helix"/>
    <property type="match status" value="1"/>
</dbReference>
<name>A0A448YJ72_BRENA</name>
<keyword evidence="2" id="KW-0647">Proteasome</keyword>
<dbReference type="SMART" id="SM00088">
    <property type="entry name" value="PINT"/>
    <property type="match status" value="1"/>
</dbReference>
<protein>
    <submittedName>
        <fullName evidence="4">DEKNAAC101823</fullName>
    </submittedName>
</protein>
<dbReference type="Proteomes" id="UP000290900">
    <property type="component" value="Unassembled WGS sequence"/>
</dbReference>
<dbReference type="SUPFAM" id="SSF48452">
    <property type="entry name" value="TPR-like"/>
    <property type="match status" value="1"/>
</dbReference>
<dbReference type="EMBL" id="CAACVR010000008">
    <property type="protein sequence ID" value="VEU20947.1"/>
    <property type="molecule type" value="Genomic_DNA"/>
</dbReference>
<dbReference type="SUPFAM" id="SSF46785">
    <property type="entry name" value="Winged helix' DNA-binding domain"/>
    <property type="match status" value="1"/>
</dbReference>
<dbReference type="InterPro" id="IPR036390">
    <property type="entry name" value="WH_DNA-bd_sf"/>
</dbReference>
<dbReference type="InParanoid" id="A0A448YJ72"/>
<keyword evidence="5" id="KW-1185">Reference proteome</keyword>
<organism evidence="4 5">
    <name type="scientific">Brettanomyces naardenensis</name>
    <name type="common">Yeast</name>
    <dbReference type="NCBI Taxonomy" id="13370"/>
    <lineage>
        <taxon>Eukaryota</taxon>
        <taxon>Fungi</taxon>
        <taxon>Dikarya</taxon>
        <taxon>Ascomycota</taxon>
        <taxon>Saccharomycotina</taxon>
        <taxon>Pichiomycetes</taxon>
        <taxon>Pichiales</taxon>
        <taxon>Pichiaceae</taxon>
        <taxon>Brettanomyces</taxon>
    </lineage>
</organism>
<evidence type="ECO:0000313" key="4">
    <source>
        <dbReference type="EMBL" id="VEU20947.1"/>
    </source>
</evidence>
<feature type="domain" description="PCI" evidence="3">
    <location>
        <begin position="242"/>
        <end position="409"/>
    </location>
</feature>
<dbReference type="InterPro" id="IPR050871">
    <property type="entry name" value="26S_Proteasome/COP9_Components"/>
</dbReference>
<dbReference type="SMART" id="SM00753">
    <property type="entry name" value="PAM"/>
    <property type="match status" value="1"/>
</dbReference>
<dbReference type="Pfam" id="PF01399">
    <property type="entry name" value="PCI"/>
    <property type="match status" value="1"/>
</dbReference>
<evidence type="ECO:0000313" key="5">
    <source>
        <dbReference type="Proteomes" id="UP000290900"/>
    </source>
</evidence>
<dbReference type="InterPro" id="IPR011990">
    <property type="entry name" value="TPR-like_helical_dom_sf"/>
</dbReference>
<dbReference type="InterPro" id="IPR000717">
    <property type="entry name" value="PCI_dom"/>
</dbReference>
<reference evidence="4 5" key="1">
    <citation type="submission" date="2018-12" db="EMBL/GenBank/DDBJ databases">
        <authorList>
            <person name="Tiukova I."/>
            <person name="Dainat J."/>
        </authorList>
    </citation>
    <scope>NUCLEOTIDE SEQUENCE [LARGE SCALE GENOMIC DNA]</scope>
</reference>
<dbReference type="GO" id="GO:0008541">
    <property type="term" value="C:proteasome regulatory particle, lid subcomplex"/>
    <property type="evidence" value="ECO:0007669"/>
    <property type="project" value="UniProtKB-ARBA"/>
</dbReference>
<dbReference type="Gene3D" id="1.25.40.570">
    <property type="match status" value="1"/>
</dbReference>